<comment type="caution">
    <text evidence="2">The sequence shown here is derived from an EMBL/GenBank/DDBJ whole genome shotgun (WGS) entry which is preliminary data.</text>
</comment>
<proteinExistence type="predicted"/>
<reference evidence="2" key="1">
    <citation type="submission" date="2021-09" db="EMBL/GenBank/DDBJ databases">
        <title>The genome of Mauremys mutica provides insights into the evolution of semi-aquatic lifestyle.</title>
        <authorList>
            <person name="Gong S."/>
            <person name="Gao Y."/>
        </authorList>
    </citation>
    <scope>NUCLEOTIDE SEQUENCE</scope>
    <source>
        <strain evidence="2">MM-2020</strain>
        <tissue evidence="2">Muscle</tissue>
    </source>
</reference>
<sequence length="121" mass="13119">MALDTQDSRLFKAQQAGQMAQNREWTMEVKEAMNRKFGQRQREGGRVKVKVASRAGAGKVQLAGQIRPSGLPPLWCRGPHTAPRSGRHHIPETPRGGGTEGSVCCPLPQALPPATPIGCER</sequence>
<protein>
    <submittedName>
        <fullName evidence="2">Uncharacterized protein</fullName>
    </submittedName>
</protein>
<dbReference type="Proteomes" id="UP000827986">
    <property type="component" value="Unassembled WGS sequence"/>
</dbReference>
<accession>A0A9D3X311</accession>
<dbReference type="EMBL" id="JAHDVG010000482">
    <property type="protein sequence ID" value="KAH1172672.1"/>
    <property type="molecule type" value="Genomic_DNA"/>
</dbReference>
<evidence type="ECO:0000313" key="3">
    <source>
        <dbReference type="Proteomes" id="UP000827986"/>
    </source>
</evidence>
<evidence type="ECO:0000313" key="2">
    <source>
        <dbReference type="EMBL" id="KAH1172672.1"/>
    </source>
</evidence>
<gene>
    <name evidence="2" type="ORF">KIL84_016511</name>
</gene>
<name>A0A9D3X311_9SAUR</name>
<feature type="region of interest" description="Disordered" evidence="1">
    <location>
        <begin position="68"/>
        <end position="104"/>
    </location>
</feature>
<dbReference type="AlphaFoldDB" id="A0A9D3X311"/>
<organism evidence="2 3">
    <name type="scientific">Mauremys mutica</name>
    <name type="common">yellowpond turtle</name>
    <dbReference type="NCBI Taxonomy" id="74926"/>
    <lineage>
        <taxon>Eukaryota</taxon>
        <taxon>Metazoa</taxon>
        <taxon>Chordata</taxon>
        <taxon>Craniata</taxon>
        <taxon>Vertebrata</taxon>
        <taxon>Euteleostomi</taxon>
        <taxon>Archelosauria</taxon>
        <taxon>Testudinata</taxon>
        <taxon>Testudines</taxon>
        <taxon>Cryptodira</taxon>
        <taxon>Durocryptodira</taxon>
        <taxon>Testudinoidea</taxon>
        <taxon>Geoemydidae</taxon>
        <taxon>Geoemydinae</taxon>
        <taxon>Mauremys</taxon>
    </lineage>
</organism>
<keyword evidence="3" id="KW-1185">Reference proteome</keyword>
<evidence type="ECO:0000256" key="1">
    <source>
        <dbReference type="SAM" id="MobiDB-lite"/>
    </source>
</evidence>